<dbReference type="GO" id="GO:0009231">
    <property type="term" value="P:riboflavin biosynthetic process"/>
    <property type="evidence" value="ECO:0007669"/>
    <property type="project" value="UniProtKB-KW"/>
</dbReference>
<feature type="domain" description="Lumazine-binding" evidence="12">
    <location>
        <begin position="1"/>
        <end position="96"/>
    </location>
</feature>
<dbReference type="PANTHER" id="PTHR21098:SF12">
    <property type="entry name" value="RIBOFLAVIN SYNTHASE"/>
    <property type="match status" value="1"/>
</dbReference>
<evidence type="ECO:0000256" key="5">
    <source>
        <dbReference type="ARBA" id="ARBA00012827"/>
    </source>
</evidence>
<protein>
    <recommendedName>
        <fullName evidence="6 10">Riboflavin synthase</fullName>
        <ecNumber evidence="5 10">2.5.1.9</ecNumber>
    </recommendedName>
</protein>
<comment type="caution">
    <text evidence="13">The sequence shown here is derived from an EMBL/GenBank/DDBJ whole genome shotgun (WGS) entry which is preliminary data.</text>
</comment>
<keyword evidence="14" id="KW-1185">Reference proteome</keyword>
<feature type="repeat" description="Lumazine-binding" evidence="11">
    <location>
        <begin position="1"/>
        <end position="96"/>
    </location>
</feature>
<comment type="subunit">
    <text evidence="4">Homotrimer.</text>
</comment>
<dbReference type="NCBIfam" id="NF009566">
    <property type="entry name" value="PRK13020.1"/>
    <property type="match status" value="1"/>
</dbReference>
<dbReference type="Proteomes" id="UP000002941">
    <property type="component" value="Unassembled WGS sequence"/>
</dbReference>
<dbReference type="PIRSF" id="PIRSF000498">
    <property type="entry name" value="Riboflavin_syn_A"/>
    <property type="match status" value="1"/>
</dbReference>
<dbReference type="CDD" id="cd00402">
    <property type="entry name" value="Riboflavin_synthase_like"/>
    <property type="match status" value="1"/>
</dbReference>
<dbReference type="NCBIfam" id="TIGR00187">
    <property type="entry name" value="ribE"/>
    <property type="match status" value="1"/>
</dbReference>
<dbReference type="InterPro" id="IPR017938">
    <property type="entry name" value="Riboflavin_synthase-like_b-brl"/>
</dbReference>
<dbReference type="eggNOG" id="COG0307">
    <property type="taxonomic scope" value="Bacteria"/>
</dbReference>
<evidence type="ECO:0000256" key="1">
    <source>
        <dbReference type="ARBA" id="ARBA00000968"/>
    </source>
</evidence>
<evidence type="ECO:0000256" key="4">
    <source>
        <dbReference type="ARBA" id="ARBA00011233"/>
    </source>
</evidence>
<evidence type="ECO:0000256" key="9">
    <source>
        <dbReference type="ARBA" id="ARBA00022737"/>
    </source>
</evidence>
<evidence type="ECO:0000313" key="14">
    <source>
        <dbReference type="Proteomes" id="UP000002941"/>
    </source>
</evidence>
<sequence>MFTGIVEELGRVERVERTGASARLTVHAPRAMEGTRPGDSICVNGCCLTVAEPRHDAFTADLMAETLERTGLGELAVGSPVNLERALRPADRMGGHIVQGHVDATAQILERRHEDHWDMLRVSVPEDLTRYVAVKGSIAIDGVSLTVVDVADVIRAAEVAGTVEVSESTGSSGSLTVCLIPETLRRTTLGVKQPGDSVNLEVDVMAKYIERLLGTVAQQAR</sequence>
<dbReference type="AlphaFoldDB" id="J1HN99"/>
<dbReference type="RefSeq" id="WP_008729647.1">
    <property type="nucleotide sequence ID" value="NZ_AKFT01000011.1"/>
</dbReference>
<dbReference type="Pfam" id="PF00677">
    <property type="entry name" value="Lum_binding"/>
    <property type="match status" value="2"/>
</dbReference>
<gene>
    <name evidence="13" type="primary">ribE</name>
    <name evidence="13" type="ORF">HMPREF1318_0716</name>
</gene>
<evidence type="ECO:0000256" key="2">
    <source>
        <dbReference type="ARBA" id="ARBA00002803"/>
    </source>
</evidence>
<evidence type="ECO:0000256" key="6">
    <source>
        <dbReference type="ARBA" id="ARBA00013950"/>
    </source>
</evidence>
<evidence type="ECO:0000313" key="13">
    <source>
        <dbReference type="EMBL" id="EJF47485.1"/>
    </source>
</evidence>
<dbReference type="EC" id="2.5.1.9" evidence="5 10"/>
<keyword evidence="7" id="KW-0686">Riboflavin biosynthesis</keyword>
<keyword evidence="9" id="KW-0677">Repeat</keyword>
<comment type="function">
    <text evidence="2">Catalyzes the dismutation of two molecules of 6,7-dimethyl-8-ribityllumazine, resulting in the formation of riboflavin and 5-amino-6-(D-ribitylamino)uracil.</text>
</comment>
<dbReference type="NCBIfam" id="NF006767">
    <property type="entry name" value="PRK09289.1"/>
    <property type="match status" value="1"/>
</dbReference>
<dbReference type="EMBL" id="AKFT01000011">
    <property type="protein sequence ID" value="EJF47485.1"/>
    <property type="molecule type" value="Genomic_DNA"/>
</dbReference>
<evidence type="ECO:0000256" key="8">
    <source>
        <dbReference type="ARBA" id="ARBA00022679"/>
    </source>
</evidence>
<organism evidence="13 14">
    <name type="scientific">Actinomyces massiliensis F0489</name>
    <dbReference type="NCBI Taxonomy" id="1125718"/>
    <lineage>
        <taxon>Bacteria</taxon>
        <taxon>Bacillati</taxon>
        <taxon>Actinomycetota</taxon>
        <taxon>Actinomycetes</taxon>
        <taxon>Actinomycetales</taxon>
        <taxon>Actinomycetaceae</taxon>
        <taxon>Actinomyces</taxon>
    </lineage>
</organism>
<dbReference type="PANTHER" id="PTHR21098">
    <property type="entry name" value="RIBOFLAVIN SYNTHASE ALPHA CHAIN"/>
    <property type="match status" value="1"/>
</dbReference>
<dbReference type="FunFam" id="2.40.30.20:FF:000003">
    <property type="entry name" value="Riboflavin synthase, alpha subunit"/>
    <property type="match status" value="1"/>
</dbReference>
<dbReference type="SUPFAM" id="SSF63380">
    <property type="entry name" value="Riboflavin synthase domain-like"/>
    <property type="match status" value="2"/>
</dbReference>
<evidence type="ECO:0000256" key="3">
    <source>
        <dbReference type="ARBA" id="ARBA00004887"/>
    </source>
</evidence>
<dbReference type="InterPro" id="IPR026017">
    <property type="entry name" value="Lumazine-bd_dom"/>
</dbReference>
<reference evidence="13 14" key="1">
    <citation type="submission" date="2012-05" db="EMBL/GenBank/DDBJ databases">
        <authorList>
            <person name="Harkins D.M."/>
            <person name="Madupu R."/>
            <person name="Durkin A.S."/>
            <person name="Torralba M."/>
            <person name="Methe B."/>
            <person name="Sutton G.G."/>
            <person name="Nelson K.E."/>
        </authorList>
    </citation>
    <scope>NUCLEOTIDE SEQUENCE [LARGE SCALE GENOMIC DNA]</scope>
    <source>
        <strain evidence="13 14">F0489</strain>
    </source>
</reference>
<accession>J1HN99</accession>
<evidence type="ECO:0000256" key="10">
    <source>
        <dbReference type="NCBIfam" id="TIGR00187"/>
    </source>
</evidence>
<evidence type="ECO:0000259" key="12">
    <source>
        <dbReference type="PROSITE" id="PS51177"/>
    </source>
</evidence>
<dbReference type="InterPro" id="IPR023366">
    <property type="entry name" value="ATP_synth_asu-like_sf"/>
</dbReference>
<name>J1HN99_9ACTO</name>
<dbReference type="OrthoDB" id="9788537at2"/>
<feature type="domain" description="Lumazine-binding" evidence="12">
    <location>
        <begin position="97"/>
        <end position="213"/>
    </location>
</feature>
<evidence type="ECO:0000256" key="7">
    <source>
        <dbReference type="ARBA" id="ARBA00022619"/>
    </source>
</evidence>
<comment type="pathway">
    <text evidence="3">Cofactor biosynthesis; riboflavin biosynthesis; riboflavin from 2-hydroxy-3-oxobutyl phosphate and 5-amino-6-(D-ribitylamino)uracil: step 2/2.</text>
</comment>
<dbReference type="PROSITE" id="PS51177">
    <property type="entry name" value="LUMAZINE_BIND"/>
    <property type="match status" value="2"/>
</dbReference>
<evidence type="ECO:0000256" key="11">
    <source>
        <dbReference type="PROSITE-ProRule" id="PRU00524"/>
    </source>
</evidence>
<feature type="repeat" description="Lumazine-binding" evidence="11">
    <location>
        <begin position="97"/>
        <end position="213"/>
    </location>
</feature>
<proteinExistence type="predicted"/>
<dbReference type="InterPro" id="IPR001783">
    <property type="entry name" value="Lumazine-bd"/>
</dbReference>
<keyword evidence="8 13" id="KW-0808">Transferase</keyword>
<dbReference type="PATRIC" id="fig|1125718.3.peg.244"/>
<dbReference type="Gene3D" id="2.40.30.20">
    <property type="match status" value="2"/>
</dbReference>
<comment type="catalytic activity">
    <reaction evidence="1">
        <text>2 6,7-dimethyl-8-(1-D-ribityl)lumazine + H(+) = 5-amino-6-(D-ribitylamino)uracil + riboflavin</text>
        <dbReference type="Rhea" id="RHEA:20772"/>
        <dbReference type="ChEBI" id="CHEBI:15378"/>
        <dbReference type="ChEBI" id="CHEBI:15934"/>
        <dbReference type="ChEBI" id="CHEBI:57986"/>
        <dbReference type="ChEBI" id="CHEBI:58201"/>
        <dbReference type="EC" id="2.5.1.9"/>
    </reaction>
</comment>
<dbReference type="FunFam" id="2.40.30.20:FF:000004">
    <property type="entry name" value="Riboflavin synthase, alpha subunit"/>
    <property type="match status" value="1"/>
</dbReference>
<dbReference type="GO" id="GO:0004746">
    <property type="term" value="F:riboflavin synthase activity"/>
    <property type="evidence" value="ECO:0007669"/>
    <property type="project" value="UniProtKB-UniRule"/>
</dbReference>